<protein>
    <recommendedName>
        <fullName evidence="3">NACHT-NTPase and P-loop NTPases N-terminal domain-containing protein</fullName>
    </recommendedName>
</protein>
<evidence type="ECO:0000313" key="2">
    <source>
        <dbReference type="Proteomes" id="UP000275078"/>
    </source>
</evidence>
<sequence length="174" mass="19400">MAEVIGIVTGSLQLLDKLVKLSAVAASAMDAPDEIATLSRDLGELKLIFDTKVKDLPKEGLVVLEEPIVHFENDLETLLKGLNELDLKKTKRIRWATSKSKDYSRAAARLENYKSLFELAIAGDTREVGKRTLEIVHSVREDVRLLAEGLDYTEKALSKKIEEGVLLAEQIRKD</sequence>
<keyword evidence="2" id="KW-1185">Reference proteome</keyword>
<dbReference type="OrthoDB" id="538223at2759"/>
<name>A0A3N4HSD7_ASCIM</name>
<evidence type="ECO:0000313" key="1">
    <source>
        <dbReference type="EMBL" id="RPA76755.1"/>
    </source>
</evidence>
<accession>A0A3N4HSD7</accession>
<organism evidence="1 2">
    <name type="scientific">Ascobolus immersus RN42</name>
    <dbReference type="NCBI Taxonomy" id="1160509"/>
    <lineage>
        <taxon>Eukaryota</taxon>
        <taxon>Fungi</taxon>
        <taxon>Dikarya</taxon>
        <taxon>Ascomycota</taxon>
        <taxon>Pezizomycotina</taxon>
        <taxon>Pezizomycetes</taxon>
        <taxon>Pezizales</taxon>
        <taxon>Ascobolaceae</taxon>
        <taxon>Ascobolus</taxon>
    </lineage>
</organism>
<dbReference type="EMBL" id="ML119738">
    <property type="protein sequence ID" value="RPA76755.1"/>
    <property type="molecule type" value="Genomic_DNA"/>
</dbReference>
<gene>
    <name evidence="1" type="ORF">BJ508DRAFT_181163</name>
</gene>
<proteinExistence type="predicted"/>
<dbReference type="Proteomes" id="UP000275078">
    <property type="component" value="Unassembled WGS sequence"/>
</dbReference>
<evidence type="ECO:0008006" key="3">
    <source>
        <dbReference type="Google" id="ProtNLM"/>
    </source>
</evidence>
<reference evidence="1 2" key="1">
    <citation type="journal article" date="2018" name="Nat. Ecol. Evol.">
        <title>Pezizomycetes genomes reveal the molecular basis of ectomycorrhizal truffle lifestyle.</title>
        <authorList>
            <person name="Murat C."/>
            <person name="Payen T."/>
            <person name="Noel B."/>
            <person name="Kuo A."/>
            <person name="Morin E."/>
            <person name="Chen J."/>
            <person name="Kohler A."/>
            <person name="Krizsan K."/>
            <person name="Balestrini R."/>
            <person name="Da Silva C."/>
            <person name="Montanini B."/>
            <person name="Hainaut M."/>
            <person name="Levati E."/>
            <person name="Barry K.W."/>
            <person name="Belfiori B."/>
            <person name="Cichocki N."/>
            <person name="Clum A."/>
            <person name="Dockter R.B."/>
            <person name="Fauchery L."/>
            <person name="Guy J."/>
            <person name="Iotti M."/>
            <person name="Le Tacon F."/>
            <person name="Lindquist E.A."/>
            <person name="Lipzen A."/>
            <person name="Malagnac F."/>
            <person name="Mello A."/>
            <person name="Molinier V."/>
            <person name="Miyauchi S."/>
            <person name="Poulain J."/>
            <person name="Riccioni C."/>
            <person name="Rubini A."/>
            <person name="Sitrit Y."/>
            <person name="Splivallo R."/>
            <person name="Traeger S."/>
            <person name="Wang M."/>
            <person name="Zifcakova L."/>
            <person name="Wipf D."/>
            <person name="Zambonelli A."/>
            <person name="Paolocci F."/>
            <person name="Nowrousian M."/>
            <person name="Ottonello S."/>
            <person name="Baldrian P."/>
            <person name="Spatafora J.W."/>
            <person name="Henrissat B."/>
            <person name="Nagy L.G."/>
            <person name="Aury J.M."/>
            <person name="Wincker P."/>
            <person name="Grigoriev I.V."/>
            <person name="Bonfante P."/>
            <person name="Martin F.M."/>
        </authorList>
    </citation>
    <scope>NUCLEOTIDE SEQUENCE [LARGE SCALE GENOMIC DNA]</scope>
    <source>
        <strain evidence="1 2">RN42</strain>
    </source>
</reference>
<dbReference type="AlphaFoldDB" id="A0A3N4HSD7"/>